<gene>
    <name evidence="15" type="primary">ddl</name>
    <name evidence="18" type="ORF">Q4481_07370</name>
</gene>
<comment type="function">
    <text evidence="3 15">Cell wall formation.</text>
</comment>
<dbReference type="InterPro" id="IPR016185">
    <property type="entry name" value="PreATP-grasp_dom_sf"/>
</dbReference>
<reference evidence="18" key="2">
    <citation type="submission" date="2023-07" db="EMBL/GenBank/DDBJ databases">
        <authorList>
            <person name="Shen H."/>
        </authorList>
    </citation>
    <scope>NUCLEOTIDE SEQUENCE</scope>
    <source>
        <strain evidence="18">TNR-22</strain>
    </source>
</reference>
<dbReference type="InterPro" id="IPR013815">
    <property type="entry name" value="ATP_grasp_subdomain_1"/>
</dbReference>
<comment type="caution">
    <text evidence="18">The sequence shown here is derived from an EMBL/GenBank/DDBJ whole genome shotgun (WGS) entry which is preliminary data.</text>
</comment>
<keyword evidence="10 15" id="KW-0133">Cell shape</keyword>
<keyword evidence="8 16" id="KW-0067">ATP-binding</keyword>
<keyword evidence="9" id="KW-0460">Magnesium</keyword>
<dbReference type="Proteomes" id="UP001174932">
    <property type="component" value="Unassembled WGS sequence"/>
</dbReference>
<dbReference type="PROSITE" id="PS50975">
    <property type="entry name" value="ATP_GRASP"/>
    <property type="match status" value="1"/>
</dbReference>
<dbReference type="GO" id="GO:0016874">
    <property type="term" value="F:ligase activity"/>
    <property type="evidence" value="ECO:0007669"/>
    <property type="project" value="UniProtKB-KW"/>
</dbReference>
<organism evidence="18 19">
    <name type="scientific">Rhizobium alvei</name>
    <dbReference type="NCBI Taxonomy" id="1132659"/>
    <lineage>
        <taxon>Bacteria</taxon>
        <taxon>Pseudomonadati</taxon>
        <taxon>Pseudomonadota</taxon>
        <taxon>Alphaproteobacteria</taxon>
        <taxon>Hyphomicrobiales</taxon>
        <taxon>Rhizobiaceae</taxon>
        <taxon>Rhizobium/Agrobacterium group</taxon>
        <taxon>Rhizobium</taxon>
    </lineage>
</organism>
<dbReference type="HAMAP" id="MF_00047">
    <property type="entry name" value="Dala_Dala_lig"/>
    <property type="match status" value="1"/>
</dbReference>
<keyword evidence="6" id="KW-0479">Metal-binding</keyword>
<evidence type="ECO:0000256" key="13">
    <source>
        <dbReference type="ARBA" id="ARBA00023316"/>
    </source>
</evidence>
<dbReference type="SUPFAM" id="SSF52440">
    <property type="entry name" value="PreATP-grasp domain"/>
    <property type="match status" value="1"/>
</dbReference>
<dbReference type="EMBL" id="JAUOZU010000006">
    <property type="protein sequence ID" value="MDO6963773.1"/>
    <property type="molecule type" value="Genomic_DNA"/>
</dbReference>
<dbReference type="PANTHER" id="PTHR23132:SF25">
    <property type="entry name" value="D-ALANINE--D-ALANINE LIGASE A"/>
    <property type="match status" value="1"/>
</dbReference>
<evidence type="ECO:0000256" key="15">
    <source>
        <dbReference type="HAMAP-Rule" id="MF_00047"/>
    </source>
</evidence>
<evidence type="ECO:0000256" key="9">
    <source>
        <dbReference type="ARBA" id="ARBA00022842"/>
    </source>
</evidence>
<evidence type="ECO:0000256" key="3">
    <source>
        <dbReference type="ARBA" id="ARBA00003921"/>
    </source>
</evidence>
<evidence type="ECO:0000256" key="7">
    <source>
        <dbReference type="ARBA" id="ARBA00022741"/>
    </source>
</evidence>
<comment type="cofactor">
    <cofactor evidence="2">
        <name>Mg(2+)</name>
        <dbReference type="ChEBI" id="CHEBI:18420"/>
    </cofactor>
</comment>
<dbReference type="InterPro" id="IPR011127">
    <property type="entry name" value="Dala_Dala_lig_N"/>
</dbReference>
<dbReference type="NCBIfam" id="NF002528">
    <property type="entry name" value="PRK01966.1-4"/>
    <property type="match status" value="1"/>
</dbReference>
<evidence type="ECO:0000256" key="14">
    <source>
        <dbReference type="ARBA" id="ARBA00047614"/>
    </source>
</evidence>
<name>A0ABT8YK87_9HYPH</name>
<feature type="domain" description="ATP-grasp" evidence="17">
    <location>
        <begin position="143"/>
        <end position="348"/>
    </location>
</feature>
<dbReference type="InterPro" id="IPR005905">
    <property type="entry name" value="D_ala_D_ala"/>
</dbReference>
<keyword evidence="11 15" id="KW-0573">Peptidoglycan synthesis</keyword>
<evidence type="ECO:0000256" key="8">
    <source>
        <dbReference type="ARBA" id="ARBA00022840"/>
    </source>
</evidence>
<evidence type="ECO:0000256" key="1">
    <source>
        <dbReference type="ARBA" id="ARBA00001936"/>
    </source>
</evidence>
<comment type="pathway">
    <text evidence="15">Cell wall biogenesis; peptidoglycan biosynthesis.</text>
</comment>
<dbReference type="PROSITE" id="PS00843">
    <property type="entry name" value="DALA_DALA_LIGASE_1"/>
    <property type="match status" value="1"/>
</dbReference>
<evidence type="ECO:0000256" key="16">
    <source>
        <dbReference type="PROSITE-ProRule" id="PRU00409"/>
    </source>
</evidence>
<accession>A0ABT8YK87</accession>
<dbReference type="Pfam" id="PF01820">
    <property type="entry name" value="Dala_Dala_lig_N"/>
    <property type="match status" value="1"/>
</dbReference>
<dbReference type="Pfam" id="PF07478">
    <property type="entry name" value="Dala_Dala_lig_C"/>
    <property type="match status" value="1"/>
</dbReference>
<keyword evidence="12" id="KW-0464">Manganese</keyword>
<comment type="subcellular location">
    <subcellularLocation>
        <location evidence="15">Cytoplasm</location>
    </subcellularLocation>
</comment>
<evidence type="ECO:0000313" key="18">
    <source>
        <dbReference type="EMBL" id="MDO6963773.1"/>
    </source>
</evidence>
<dbReference type="PROSITE" id="PS00844">
    <property type="entry name" value="DALA_DALA_LIGASE_2"/>
    <property type="match status" value="1"/>
</dbReference>
<keyword evidence="13 15" id="KW-0961">Cell wall biogenesis/degradation</keyword>
<dbReference type="PANTHER" id="PTHR23132">
    <property type="entry name" value="D-ALANINE--D-ALANINE LIGASE"/>
    <property type="match status" value="1"/>
</dbReference>
<evidence type="ECO:0000256" key="2">
    <source>
        <dbReference type="ARBA" id="ARBA00001946"/>
    </source>
</evidence>
<dbReference type="InterPro" id="IPR011761">
    <property type="entry name" value="ATP-grasp"/>
</dbReference>
<dbReference type="RefSeq" id="WP_304375685.1">
    <property type="nucleotide sequence ID" value="NZ_JAUOZU010000006.1"/>
</dbReference>
<dbReference type="SUPFAM" id="SSF56059">
    <property type="entry name" value="Glutathione synthetase ATP-binding domain-like"/>
    <property type="match status" value="1"/>
</dbReference>
<evidence type="ECO:0000313" key="19">
    <source>
        <dbReference type="Proteomes" id="UP001174932"/>
    </source>
</evidence>
<keyword evidence="5 15" id="KW-0436">Ligase</keyword>
<dbReference type="Gene3D" id="3.30.1490.20">
    <property type="entry name" value="ATP-grasp fold, A domain"/>
    <property type="match status" value="1"/>
</dbReference>
<dbReference type="InterPro" id="IPR011095">
    <property type="entry name" value="Dala_Dala_lig_C"/>
</dbReference>
<dbReference type="InterPro" id="IPR000291">
    <property type="entry name" value="D-Ala_lig_Van_CS"/>
</dbReference>
<sequence>MPFQTSRPRILVLFGGRSSEHDVSIKSATNVLRAIDPAKYEPVPVYVTHKGHWLPATFDGTHLETPLAGPSLCLLPGGCGRLLASPEEGTPYEVPKIDFAFPVLHGLGGEDGSIQGLCEAALVPYLGCGIQGSAAALDKDVAKRLMLAAGVPVARWRLLTEERSSSFAELDAEFGLPFFVKPARSGSSVGVRRVSGSQEFGPALEEGFCHDARLLAEEAINGREIECAVIEDGDGSLFVSHPGEIIPAESHGFYSFDAKYIDEHGATLKVPADLTPETEAAICVMAERAFRALGCNGMARVDFFLKPDGSFLVNEVNTIPGFTDISMYPMAIAASGIDMSELIARLIRHAKKRHPLPQ</sequence>
<comment type="similarity">
    <text evidence="4 15">Belongs to the D-alanine--D-alanine ligase family.</text>
</comment>
<comment type="cofactor">
    <cofactor evidence="1">
        <name>Mn(2+)</name>
        <dbReference type="ChEBI" id="CHEBI:29035"/>
    </cofactor>
</comment>
<dbReference type="PIRSF" id="PIRSF039102">
    <property type="entry name" value="Ddl/VanB"/>
    <property type="match status" value="1"/>
</dbReference>
<keyword evidence="7 16" id="KW-0547">Nucleotide-binding</keyword>
<evidence type="ECO:0000256" key="11">
    <source>
        <dbReference type="ARBA" id="ARBA00022984"/>
    </source>
</evidence>
<dbReference type="EC" id="6.3.2.4" evidence="15"/>
<keyword evidence="15" id="KW-0963">Cytoplasm</keyword>
<evidence type="ECO:0000256" key="5">
    <source>
        <dbReference type="ARBA" id="ARBA00022598"/>
    </source>
</evidence>
<evidence type="ECO:0000256" key="12">
    <source>
        <dbReference type="ARBA" id="ARBA00023211"/>
    </source>
</evidence>
<protein>
    <recommendedName>
        <fullName evidence="15">D-alanine--D-alanine ligase</fullName>
        <ecNumber evidence="15">6.3.2.4</ecNumber>
    </recommendedName>
    <alternativeName>
        <fullName evidence="15">D-Ala-D-Ala ligase</fullName>
    </alternativeName>
    <alternativeName>
        <fullName evidence="15">D-alanylalanine synthetase</fullName>
    </alternativeName>
</protein>
<keyword evidence="19" id="KW-1185">Reference proteome</keyword>
<reference evidence="18" key="1">
    <citation type="journal article" date="2015" name="Int. J. Syst. Evol. Microbiol.">
        <title>Rhizobium alvei sp. nov., isolated from a freshwater river.</title>
        <authorList>
            <person name="Sheu S.Y."/>
            <person name="Huang H.W."/>
            <person name="Young C.C."/>
            <person name="Chen W.M."/>
        </authorList>
    </citation>
    <scope>NUCLEOTIDE SEQUENCE</scope>
    <source>
        <strain evidence="18">TNR-22</strain>
    </source>
</reference>
<proteinExistence type="inferred from homology"/>
<evidence type="ECO:0000256" key="6">
    <source>
        <dbReference type="ARBA" id="ARBA00022723"/>
    </source>
</evidence>
<dbReference type="Gene3D" id="3.30.470.20">
    <property type="entry name" value="ATP-grasp fold, B domain"/>
    <property type="match status" value="1"/>
</dbReference>
<evidence type="ECO:0000259" key="17">
    <source>
        <dbReference type="PROSITE" id="PS50975"/>
    </source>
</evidence>
<comment type="catalytic activity">
    <reaction evidence="14 15">
        <text>2 D-alanine + ATP = D-alanyl-D-alanine + ADP + phosphate + H(+)</text>
        <dbReference type="Rhea" id="RHEA:11224"/>
        <dbReference type="ChEBI" id="CHEBI:15378"/>
        <dbReference type="ChEBI" id="CHEBI:30616"/>
        <dbReference type="ChEBI" id="CHEBI:43474"/>
        <dbReference type="ChEBI" id="CHEBI:57416"/>
        <dbReference type="ChEBI" id="CHEBI:57822"/>
        <dbReference type="ChEBI" id="CHEBI:456216"/>
        <dbReference type="EC" id="6.3.2.4"/>
    </reaction>
</comment>
<evidence type="ECO:0000256" key="10">
    <source>
        <dbReference type="ARBA" id="ARBA00022960"/>
    </source>
</evidence>
<evidence type="ECO:0000256" key="4">
    <source>
        <dbReference type="ARBA" id="ARBA00010871"/>
    </source>
</evidence>
<dbReference type="Gene3D" id="3.40.50.20">
    <property type="match status" value="1"/>
</dbReference>
<dbReference type="NCBIfam" id="TIGR01205">
    <property type="entry name" value="D_ala_D_alaTIGR"/>
    <property type="match status" value="1"/>
</dbReference>